<dbReference type="GO" id="GO:0032299">
    <property type="term" value="C:ribonuclease H2 complex"/>
    <property type="evidence" value="ECO:0007669"/>
    <property type="project" value="InterPro"/>
</dbReference>
<organism evidence="1 2">
    <name type="scientific">Tagetes erecta</name>
    <name type="common">African marigold</name>
    <dbReference type="NCBI Taxonomy" id="13708"/>
    <lineage>
        <taxon>Eukaryota</taxon>
        <taxon>Viridiplantae</taxon>
        <taxon>Streptophyta</taxon>
        <taxon>Embryophyta</taxon>
        <taxon>Tracheophyta</taxon>
        <taxon>Spermatophyta</taxon>
        <taxon>Magnoliopsida</taxon>
        <taxon>eudicotyledons</taxon>
        <taxon>Gunneridae</taxon>
        <taxon>Pentapetalae</taxon>
        <taxon>asterids</taxon>
        <taxon>campanulids</taxon>
        <taxon>Asterales</taxon>
        <taxon>Asteraceae</taxon>
        <taxon>Asteroideae</taxon>
        <taxon>Heliantheae alliance</taxon>
        <taxon>Tageteae</taxon>
        <taxon>Tagetes</taxon>
    </lineage>
</organism>
<dbReference type="Pfam" id="PF08615">
    <property type="entry name" value="RNase_H2_suC"/>
    <property type="match status" value="1"/>
</dbReference>
<dbReference type="CDD" id="cd09271">
    <property type="entry name" value="RNase_H2-C"/>
    <property type="match status" value="1"/>
</dbReference>
<dbReference type="EMBL" id="JAUHHV010000005">
    <property type="protein sequence ID" value="KAK1423672.1"/>
    <property type="molecule type" value="Genomic_DNA"/>
</dbReference>
<protein>
    <submittedName>
        <fullName evidence="1">Uncharacterized protein</fullName>
    </submittedName>
</protein>
<keyword evidence="2" id="KW-1185">Reference proteome</keyword>
<dbReference type="Gene3D" id="2.40.128.680">
    <property type="match status" value="1"/>
</dbReference>
<name>A0AAD8KNU7_TARER</name>
<evidence type="ECO:0000313" key="2">
    <source>
        <dbReference type="Proteomes" id="UP001229421"/>
    </source>
</evidence>
<gene>
    <name evidence="1" type="ORF">QVD17_18979</name>
</gene>
<dbReference type="GO" id="GO:0006401">
    <property type="term" value="P:RNA catabolic process"/>
    <property type="evidence" value="ECO:0007669"/>
    <property type="project" value="InterPro"/>
</dbReference>
<accession>A0AAD8KNU7</accession>
<dbReference type="AlphaFoldDB" id="A0AAD8KNU7"/>
<comment type="caution">
    <text evidence="1">The sequence shown here is derived from an EMBL/GenBank/DDBJ whole genome shotgun (WGS) entry which is preliminary data.</text>
</comment>
<evidence type="ECO:0000313" key="1">
    <source>
        <dbReference type="EMBL" id="KAK1423672.1"/>
    </source>
</evidence>
<proteinExistence type="predicted"/>
<reference evidence="1" key="1">
    <citation type="journal article" date="2023" name="bioRxiv">
        <title>Improved chromosome-level genome assembly for marigold (Tagetes erecta).</title>
        <authorList>
            <person name="Jiang F."/>
            <person name="Yuan L."/>
            <person name="Wang S."/>
            <person name="Wang H."/>
            <person name="Xu D."/>
            <person name="Wang A."/>
            <person name="Fan W."/>
        </authorList>
    </citation>
    <scope>NUCLEOTIDE SEQUENCE</scope>
    <source>
        <strain evidence="1">WSJ</strain>
        <tissue evidence="1">Leaf</tissue>
    </source>
</reference>
<dbReference type="Proteomes" id="UP001229421">
    <property type="component" value="Unassembled WGS sequence"/>
</dbReference>
<sequence length="171" mass="18476">MNGENASSAETGTIDLNGVKSSSSTAVDLTDQIHQLPCCIKYTGPSPVSHYFKPKSTGVEVDGLSVKEAHFRGRKLQGTTFSLPDGYSGFVIGRKKAAKRKASDSNGGMTASWQTNAKFQNITLWNHDNLPSKEDAFLRAFHWFDVAKALHKPVTVDDMESASNPGATPTD</sequence>
<dbReference type="PANTHER" id="PTHR47204:SF1">
    <property type="entry name" value="RIBONUCLEASE H2 SUBUNIT C"/>
    <property type="match status" value="1"/>
</dbReference>
<dbReference type="PANTHER" id="PTHR47204">
    <property type="entry name" value="OS02G0168900 PROTEIN"/>
    <property type="match status" value="1"/>
</dbReference>
<dbReference type="InterPro" id="IPR013924">
    <property type="entry name" value="RNase_H2_suC"/>
</dbReference>